<dbReference type="HOGENOM" id="CLU_069543_5_2_11"/>
<sequence>MSQPTSGSTKERVPLSRDRVLAGAITVADAGGIGALTIRTLAQELGVKPMSVYHYVANKDEIIDGIVDLVYAEIDLPVPGGDWRDEMRRRAHSARRVLANHPWATPLLQSRLNPGPATLRHHNAFIATLRAAGFSVELTAHAFALIDSYVFGFALSENALPIHGPDSVADTAASMMHFFDAEAYPSLLEFTMEHIMRPDYDFGEEFEFGLDLILDGLARFVGS</sequence>
<dbReference type="PRINTS" id="PR00400">
    <property type="entry name" value="TETREPRESSOR"/>
</dbReference>
<feature type="DNA-binding region" description="H-T-H motif" evidence="5">
    <location>
        <begin position="37"/>
        <end position="56"/>
    </location>
</feature>
<dbReference type="KEGG" id="nml:Namu_3718"/>
<dbReference type="PROSITE" id="PS50977">
    <property type="entry name" value="HTH_TETR_2"/>
    <property type="match status" value="1"/>
</dbReference>
<keyword evidence="8" id="KW-1185">Reference proteome</keyword>
<dbReference type="OrthoDB" id="329481at2"/>
<dbReference type="AlphaFoldDB" id="C8XG20"/>
<dbReference type="InterPro" id="IPR001647">
    <property type="entry name" value="HTH_TetR"/>
</dbReference>
<reference evidence="7 8" key="2">
    <citation type="journal article" date="2010" name="Stand. Genomic Sci.">
        <title>Complete genome sequence of Nakamurella multipartita type strain (Y-104).</title>
        <authorList>
            <person name="Tice H."/>
            <person name="Mayilraj S."/>
            <person name="Sims D."/>
            <person name="Lapidus A."/>
            <person name="Nolan M."/>
            <person name="Lucas S."/>
            <person name="Glavina Del Rio T."/>
            <person name="Copeland A."/>
            <person name="Cheng J.F."/>
            <person name="Meincke L."/>
            <person name="Bruce D."/>
            <person name="Goodwin L."/>
            <person name="Pitluck S."/>
            <person name="Ivanova N."/>
            <person name="Mavromatis K."/>
            <person name="Ovchinnikova G."/>
            <person name="Pati A."/>
            <person name="Chen A."/>
            <person name="Palaniappan K."/>
            <person name="Land M."/>
            <person name="Hauser L."/>
            <person name="Chang Y.J."/>
            <person name="Jeffries C.D."/>
            <person name="Detter J.C."/>
            <person name="Brettin T."/>
            <person name="Rohde M."/>
            <person name="Goker M."/>
            <person name="Bristow J."/>
            <person name="Eisen J.A."/>
            <person name="Markowitz V."/>
            <person name="Hugenholtz P."/>
            <person name="Kyrpides N.C."/>
            <person name="Klenk H.P."/>
            <person name="Chen F."/>
        </authorList>
    </citation>
    <scope>NUCLEOTIDE SEQUENCE [LARGE SCALE GENOMIC DNA]</scope>
    <source>
        <strain evidence="8">ATCC 700099 / DSM 44233 / CIP 104796 / JCM 9543 / NBRC 105858 / Y-104</strain>
    </source>
</reference>
<dbReference type="Gene3D" id="1.10.357.10">
    <property type="entry name" value="Tetracycline Repressor, domain 2"/>
    <property type="match status" value="1"/>
</dbReference>
<organism evidence="7 8">
    <name type="scientific">Nakamurella multipartita (strain ATCC 700099 / DSM 44233 / CIP 104796 / JCM 9543 / NBRC 105858 / Y-104)</name>
    <name type="common">Microsphaera multipartita</name>
    <dbReference type="NCBI Taxonomy" id="479431"/>
    <lineage>
        <taxon>Bacteria</taxon>
        <taxon>Bacillati</taxon>
        <taxon>Actinomycetota</taxon>
        <taxon>Actinomycetes</taxon>
        <taxon>Nakamurellales</taxon>
        <taxon>Nakamurellaceae</taxon>
        <taxon>Nakamurella</taxon>
    </lineage>
</organism>
<gene>
    <name evidence="7" type="ordered locus">Namu_3718</name>
</gene>
<dbReference type="InterPro" id="IPR050109">
    <property type="entry name" value="HTH-type_TetR-like_transc_reg"/>
</dbReference>
<name>C8XG20_NAKMY</name>
<evidence type="ECO:0000259" key="6">
    <source>
        <dbReference type="PROSITE" id="PS50977"/>
    </source>
</evidence>
<dbReference type="Pfam" id="PF02909">
    <property type="entry name" value="TetR_C_1"/>
    <property type="match status" value="1"/>
</dbReference>
<accession>C8XG20</accession>
<keyword evidence="4" id="KW-0804">Transcription</keyword>
<dbReference type="SUPFAM" id="SSF48498">
    <property type="entry name" value="Tetracyclin repressor-like, C-terminal domain"/>
    <property type="match status" value="1"/>
</dbReference>
<dbReference type="Gene3D" id="1.10.10.60">
    <property type="entry name" value="Homeodomain-like"/>
    <property type="match status" value="1"/>
</dbReference>
<evidence type="ECO:0000256" key="5">
    <source>
        <dbReference type="PROSITE-ProRule" id="PRU00335"/>
    </source>
</evidence>
<dbReference type="PANTHER" id="PTHR30055">
    <property type="entry name" value="HTH-TYPE TRANSCRIPTIONAL REGULATOR RUTR"/>
    <property type="match status" value="1"/>
</dbReference>
<dbReference type="GO" id="GO:0000976">
    <property type="term" value="F:transcription cis-regulatory region binding"/>
    <property type="evidence" value="ECO:0007669"/>
    <property type="project" value="TreeGrafter"/>
</dbReference>
<evidence type="ECO:0000313" key="8">
    <source>
        <dbReference type="Proteomes" id="UP000002218"/>
    </source>
</evidence>
<dbReference type="InterPro" id="IPR003012">
    <property type="entry name" value="Tet_transcr_reg_TetR"/>
</dbReference>
<dbReference type="EMBL" id="CP001737">
    <property type="protein sequence ID" value="ACV80022.1"/>
    <property type="molecule type" value="Genomic_DNA"/>
</dbReference>
<dbReference type="STRING" id="479431.Namu_3718"/>
<dbReference type="Pfam" id="PF00440">
    <property type="entry name" value="TetR_N"/>
    <property type="match status" value="1"/>
</dbReference>
<dbReference type="Proteomes" id="UP000002218">
    <property type="component" value="Chromosome"/>
</dbReference>
<dbReference type="GO" id="GO:0003700">
    <property type="term" value="F:DNA-binding transcription factor activity"/>
    <property type="evidence" value="ECO:0007669"/>
    <property type="project" value="TreeGrafter"/>
</dbReference>
<evidence type="ECO:0000256" key="3">
    <source>
        <dbReference type="ARBA" id="ARBA00023125"/>
    </source>
</evidence>
<dbReference type="InterPro" id="IPR009057">
    <property type="entry name" value="Homeodomain-like_sf"/>
</dbReference>
<evidence type="ECO:0000256" key="2">
    <source>
        <dbReference type="ARBA" id="ARBA00023015"/>
    </source>
</evidence>
<dbReference type="FunCoup" id="C8XG20">
    <property type="interactions" value="5"/>
</dbReference>
<dbReference type="PANTHER" id="PTHR30055:SF151">
    <property type="entry name" value="TRANSCRIPTIONAL REGULATORY PROTEIN"/>
    <property type="match status" value="1"/>
</dbReference>
<feature type="domain" description="HTH tetR-type" evidence="6">
    <location>
        <begin position="14"/>
        <end position="74"/>
    </location>
</feature>
<proteinExistence type="predicted"/>
<evidence type="ECO:0000313" key="7">
    <source>
        <dbReference type="EMBL" id="ACV80022.1"/>
    </source>
</evidence>
<dbReference type="SUPFAM" id="SSF46689">
    <property type="entry name" value="Homeodomain-like"/>
    <property type="match status" value="1"/>
</dbReference>
<dbReference type="RefSeq" id="WP_015748854.1">
    <property type="nucleotide sequence ID" value="NC_013235.1"/>
</dbReference>
<dbReference type="eggNOG" id="COG1309">
    <property type="taxonomic scope" value="Bacteria"/>
</dbReference>
<dbReference type="InParanoid" id="C8XG20"/>
<dbReference type="InterPro" id="IPR004111">
    <property type="entry name" value="Repressor_TetR_C"/>
</dbReference>
<keyword evidence="1" id="KW-0678">Repressor</keyword>
<dbReference type="GO" id="GO:0045892">
    <property type="term" value="P:negative regulation of DNA-templated transcription"/>
    <property type="evidence" value="ECO:0007669"/>
    <property type="project" value="InterPro"/>
</dbReference>
<evidence type="ECO:0000256" key="4">
    <source>
        <dbReference type="ARBA" id="ARBA00023163"/>
    </source>
</evidence>
<protein>
    <submittedName>
        <fullName evidence="7">Transcriptional regulator, TetR family</fullName>
    </submittedName>
</protein>
<keyword evidence="2" id="KW-0805">Transcription regulation</keyword>
<keyword evidence="3 5" id="KW-0238">DNA-binding</keyword>
<dbReference type="GO" id="GO:0046677">
    <property type="term" value="P:response to antibiotic"/>
    <property type="evidence" value="ECO:0007669"/>
    <property type="project" value="InterPro"/>
</dbReference>
<reference evidence="8" key="1">
    <citation type="submission" date="2009-09" db="EMBL/GenBank/DDBJ databases">
        <title>The complete genome of Nakamurella multipartita DSM 44233.</title>
        <authorList>
            <consortium name="US DOE Joint Genome Institute (JGI-PGF)"/>
            <person name="Lucas S."/>
            <person name="Copeland A."/>
            <person name="Lapidus A."/>
            <person name="Glavina del Rio T."/>
            <person name="Dalin E."/>
            <person name="Tice H."/>
            <person name="Bruce D."/>
            <person name="Goodwin L."/>
            <person name="Pitluck S."/>
            <person name="Kyrpides N."/>
            <person name="Mavromatis K."/>
            <person name="Ivanova N."/>
            <person name="Ovchinnikova G."/>
            <person name="Sims D."/>
            <person name="Meincke L."/>
            <person name="Brettin T."/>
            <person name="Detter J.C."/>
            <person name="Han C."/>
            <person name="Larimer F."/>
            <person name="Land M."/>
            <person name="Hauser L."/>
            <person name="Markowitz V."/>
            <person name="Cheng J.-F."/>
            <person name="Hugenholtz P."/>
            <person name="Woyke T."/>
            <person name="Wu D."/>
            <person name="Klenk H.-P."/>
            <person name="Eisen J.A."/>
        </authorList>
    </citation>
    <scope>NUCLEOTIDE SEQUENCE [LARGE SCALE GENOMIC DNA]</scope>
    <source>
        <strain evidence="8">ATCC 700099 / DSM 44233 / CIP 104796 / JCM 9543 / NBRC 105858 / Y-104</strain>
    </source>
</reference>
<evidence type="ECO:0000256" key="1">
    <source>
        <dbReference type="ARBA" id="ARBA00022491"/>
    </source>
</evidence>
<dbReference type="InterPro" id="IPR036271">
    <property type="entry name" value="Tet_transcr_reg_TetR-rel_C_sf"/>
</dbReference>